<keyword evidence="1" id="KW-0472">Membrane</keyword>
<evidence type="ECO:0000313" key="2">
    <source>
        <dbReference type="EMBL" id="PHJ23736.1"/>
    </source>
</evidence>
<accession>A0A2C6L9M1</accession>
<sequence>MSPCVSVVMRHAILFAYSLYVSVAQRLSLQDSFLVSFSVLMALTSATMNEEIILSTSSRNTFSCLSSFLVLSSLPFVLLLLICTSLPLPLCHSRAPPLGCPVRIHSLLHILQRGREALSLCLGLFLSLFG</sequence>
<feature type="transmembrane region" description="Helical" evidence="1">
    <location>
        <begin position="7"/>
        <end position="27"/>
    </location>
</feature>
<name>A0A2C6L9M1_9APIC</name>
<feature type="transmembrane region" description="Helical" evidence="1">
    <location>
        <begin position="65"/>
        <end position="88"/>
    </location>
</feature>
<proteinExistence type="predicted"/>
<dbReference type="VEuPathDB" id="ToxoDB:CSUI_002411"/>
<evidence type="ECO:0000313" key="3">
    <source>
        <dbReference type="Proteomes" id="UP000221165"/>
    </source>
</evidence>
<feature type="transmembrane region" description="Helical" evidence="1">
    <location>
        <begin position="33"/>
        <end position="53"/>
    </location>
</feature>
<reference evidence="2 3" key="1">
    <citation type="journal article" date="2017" name="Int. J. Parasitol.">
        <title>The genome of the protozoan parasite Cystoisospora suis and a reverse vaccinology approach to identify vaccine candidates.</title>
        <authorList>
            <person name="Palmieri N."/>
            <person name="Shrestha A."/>
            <person name="Ruttkowski B."/>
            <person name="Beck T."/>
            <person name="Vogl C."/>
            <person name="Tomley F."/>
            <person name="Blake D.P."/>
            <person name="Joachim A."/>
        </authorList>
    </citation>
    <scope>NUCLEOTIDE SEQUENCE [LARGE SCALE GENOMIC DNA]</scope>
    <source>
        <strain evidence="2 3">Wien I</strain>
    </source>
</reference>
<dbReference type="AlphaFoldDB" id="A0A2C6L9M1"/>
<gene>
    <name evidence="2" type="ORF">CSUI_002411</name>
</gene>
<dbReference type="RefSeq" id="XP_067925411.1">
    <property type="nucleotide sequence ID" value="XM_068062613.1"/>
</dbReference>
<organism evidence="2 3">
    <name type="scientific">Cystoisospora suis</name>
    <dbReference type="NCBI Taxonomy" id="483139"/>
    <lineage>
        <taxon>Eukaryota</taxon>
        <taxon>Sar</taxon>
        <taxon>Alveolata</taxon>
        <taxon>Apicomplexa</taxon>
        <taxon>Conoidasida</taxon>
        <taxon>Coccidia</taxon>
        <taxon>Eucoccidiorida</taxon>
        <taxon>Eimeriorina</taxon>
        <taxon>Sarcocystidae</taxon>
        <taxon>Cystoisospora</taxon>
    </lineage>
</organism>
<dbReference type="GeneID" id="94425824"/>
<dbReference type="Proteomes" id="UP000221165">
    <property type="component" value="Unassembled WGS sequence"/>
</dbReference>
<keyword evidence="3" id="KW-1185">Reference proteome</keyword>
<evidence type="ECO:0000256" key="1">
    <source>
        <dbReference type="SAM" id="Phobius"/>
    </source>
</evidence>
<dbReference type="EMBL" id="MIGC01001020">
    <property type="protein sequence ID" value="PHJ23736.1"/>
    <property type="molecule type" value="Genomic_DNA"/>
</dbReference>
<keyword evidence="1" id="KW-1133">Transmembrane helix</keyword>
<evidence type="ECO:0008006" key="4">
    <source>
        <dbReference type="Google" id="ProtNLM"/>
    </source>
</evidence>
<protein>
    <recommendedName>
        <fullName evidence="4">Transmembrane protein</fullName>
    </recommendedName>
</protein>
<comment type="caution">
    <text evidence="2">The sequence shown here is derived from an EMBL/GenBank/DDBJ whole genome shotgun (WGS) entry which is preliminary data.</text>
</comment>
<keyword evidence="1" id="KW-0812">Transmembrane</keyword>